<reference evidence="1 2" key="1">
    <citation type="journal article" date="2018" name="Nat. Biotechnol.">
        <title>A standardized bacterial taxonomy based on genome phylogeny substantially revises the tree of life.</title>
        <authorList>
            <person name="Parks D.H."/>
            <person name="Chuvochina M."/>
            <person name="Waite D.W."/>
            <person name="Rinke C."/>
            <person name="Skarshewski A."/>
            <person name="Chaumeil P.A."/>
            <person name="Hugenholtz P."/>
        </authorList>
    </citation>
    <scope>NUCLEOTIDE SEQUENCE [LARGE SCALE GENOMIC DNA]</scope>
    <source>
        <strain evidence="1">UBA9667</strain>
    </source>
</reference>
<proteinExistence type="predicted"/>
<name>A0A351M3G7_9BACE</name>
<dbReference type="Proteomes" id="UP000263098">
    <property type="component" value="Unassembled WGS sequence"/>
</dbReference>
<evidence type="ECO:0000313" key="1">
    <source>
        <dbReference type="EMBL" id="HCK25469.1"/>
    </source>
</evidence>
<dbReference type="PROSITE" id="PS51257">
    <property type="entry name" value="PROKAR_LIPOPROTEIN"/>
    <property type="match status" value="1"/>
</dbReference>
<sequence length="132" mass="15319">MKANFNHTIVTSILFLACLLFTAEAHSQSVESKATSEQRAKKMTDKMKETLSLADAQYQPIYEINLKYAKINEQLKSSDDSKMTKFRNFKATQEAKAKEMKTVLTSDQYKEYEKLADEMKDKLKEGYKNRKK</sequence>
<evidence type="ECO:0000313" key="2">
    <source>
        <dbReference type="Proteomes" id="UP000263098"/>
    </source>
</evidence>
<accession>A0A351M3G7</accession>
<dbReference type="EMBL" id="DPVG01000445">
    <property type="protein sequence ID" value="HCK25469.1"/>
    <property type="molecule type" value="Genomic_DNA"/>
</dbReference>
<protein>
    <submittedName>
        <fullName evidence="1">Uncharacterized protein</fullName>
    </submittedName>
</protein>
<comment type="caution">
    <text evidence="1">The sequence shown here is derived from an EMBL/GenBank/DDBJ whole genome shotgun (WGS) entry which is preliminary data.</text>
</comment>
<organism evidence="1 2">
    <name type="scientific">Bacteroides graminisolvens</name>
    <dbReference type="NCBI Taxonomy" id="477666"/>
    <lineage>
        <taxon>Bacteria</taxon>
        <taxon>Pseudomonadati</taxon>
        <taxon>Bacteroidota</taxon>
        <taxon>Bacteroidia</taxon>
        <taxon>Bacteroidales</taxon>
        <taxon>Bacteroidaceae</taxon>
        <taxon>Bacteroides</taxon>
    </lineage>
</organism>
<dbReference type="AlphaFoldDB" id="A0A351M3G7"/>
<gene>
    <name evidence="1" type="ORF">DHW31_12020</name>
</gene>